<keyword evidence="6" id="KW-1185">Reference proteome</keyword>
<protein>
    <submittedName>
        <fullName evidence="5">Tape measure protein</fullName>
    </submittedName>
</protein>
<dbReference type="Pfam" id="PF20155">
    <property type="entry name" value="TMP_3"/>
    <property type="match status" value="1"/>
</dbReference>
<keyword evidence="3" id="KW-1133">Transmembrane helix</keyword>
<organism evidence="5 6">
    <name type="scientific">Limosilactobacillus portuensis</name>
    <dbReference type="NCBI Taxonomy" id="2742601"/>
    <lineage>
        <taxon>Bacteria</taxon>
        <taxon>Bacillati</taxon>
        <taxon>Bacillota</taxon>
        <taxon>Bacilli</taxon>
        <taxon>Lactobacillales</taxon>
        <taxon>Lactobacillaceae</taxon>
        <taxon>Limosilactobacillus</taxon>
    </lineage>
</organism>
<feature type="coiled-coil region" evidence="1">
    <location>
        <begin position="127"/>
        <end position="161"/>
    </location>
</feature>
<proteinExistence type="predicted"/>
<keyword evidence="1" id="KW-0175">Coiled coil</keyword>
<dbReference type="InterPro" id="IPR013491">
    <property type="entry name" value="Tape_meas_N"/>
</dbReference>
<name>A0ABS6J0Y9_9LACO</name>
<feature type="domain" description="Tape measure protein N-terminal" evidence="4">
    <location>
        <begin position="191"/>
        <end position="374"/>
    </location>
</feature>
<evidence type="ECO:0000313" key="5">
    <source>
        <dbReference type="EMBL" id="MBU9696132.1"/>
    </source>
</evidence>
<evidence type="ECO:0000256" key="2">
    <source>
        <dbReference type="SAM" id="MobiDB-lite"/>
    </source>
</evidence>
<dbReference type="EMBL" id="JAHPJJ010000030">
    <property type="protein sequence ID" value="MBU9696132.1"/>
    <property type="molecule type" value="Genomic_DNA"/>
</dbReference>
<keyword evidence="3" id="KW-0472">Membrane</keyword>
<feature type="transmembrane region" description="Helical" evidence="3">
    <location>
        <begin position="558"/>
        <end position="576"/>
    </location>
</feature>
<feature type="compositionally biased region" description="Polar residues" evidence="2">
    <location>
        <begin position="37"/>
        <end position="54"/>
    </location>
</feature>
<dbReference type="RefSeq" id="WP_216972486.1">
    <property type="nucleotide sequence ID" value="NZ_JAHPJJ010000030.1"/>
</dbReference>
<reference evidence="5 6" key="1">
    <citation type="submission" date="2021-06" db="EMBL/GenBank/DDBJ databases">
        <title>Limosilactobacillus angelus sp. nov., isolated from the human vagina.</title>
        <authorList>
            <person name="Chen Y.-S."/>
        </authorList>
    </citation>
    <scope>NUCLEOTIDE SEQUENCE [LARGE SCALE GENOMIC DNA]</scope>
    <source>
        <strain evidence="5 6">P5L02</strain>
    </source>
</reference>
<evidence type="ECO:0000259" key="4">
    <source>
        <dbReference type="Pfam" id="PF20155"/>
    </source>
</evidence>
<gene>
    <name evidence="5" type="ORF">KSL82_09605</name>
</gene>
<evidence type="ECO:0000313" key="6">
    <source>
        <dbReference type="Proteomes" id="UP001196248"/>
    </source>
</evidence>
<dbReference type="NCBIfam" id="TIGR02675">
    <property type="entry name" value="tape_meas_nterm"/>
    <property type="match status" value="1"/>
</dbReference>
<feature type="region of interest" description="Disordered" evidence="2">
    <location>
        <begin position="36"/>
        <end position="67"/>
    </location>
</feature>
<dbReference type="Proteomes" id="UP001196248">
    <property type="component" value="Unassembled WGS sequence"/>
</dbReference>
<keyword evidence="3" id="KW-0812">Transmembrane</keyword>
<accession>A0ABS6J0Y9</accession>
<evidence type="ECO:0000256" key="1">
    <source>
        <dbReference type="SAM" id="Coils"/>
    </source>
</evidence>
<sequence>MSSAVVEKNFVWRFIDKVTQGVKEARNAMQEAEEAAKQTSNEVSETSNKWTNYGNKAKESAEKASNSYKEYKDQVTSSTTAIKEQLSSLNEKVKAVPKEHWTKIKAKIEDSNLGKFARKVHDIPNSHETTLSIKDRLSNQLKKAQNQVNDTKKSFSDLKTTMAGTFLGGAALGGIYAIGNGLKEATAAGMEFNTEQQKMNQTWLTLTGNADKGKAMVDTINELSVKTGQSRDLVNELEQGFYHLHSRKSEADDMTKAMLNMGDAVGLTSDQMKQVEQDMVHGLATGKVTQGELNQIGMYFPMIDEAMAKHFNTSVAGMRQMASAGKITGKDLEEVFEKLGSGKYSKAADNMMQSMWGMERTIKSQTPALIGAFEKPFFEMKSPFYASVSKWMLDPATQKGFQNAGKVMAQAFSGAFTVISNLVSPFVKLYQAVSPVLKLFASGVWAGMKESFTVMVGAVKLVSDAFSAAITWISKFFAYVGKITGLSSQFSKFGGGVKALGGIFGAVLGPVIAVKGSIAAYNTVLLAHQAVLNVVTKASKLFAGAQGLVNLSLSANPIGLFIVALTAVIAILVLAYKKVKPFHDAVNRLGNSIKRLFTGKSSWGKAFVKQLSDIGKAFAKDGKAIISTSKKIGKSIKNTFTGKAGWEKSIGKFFKDAGKSYQQYSKKMDKQQEQAHKRLVKKWNGFWDSLAKGARKGWSNMGKHVANGVKNVKKAASAKTKSIEKNWDQTWTNISNFTRQAWKFIKQHSSDGITNIHNVISSGVSVINKLWSAGWDLFSNIFKGIWDGIKQAAQDGINAVIDIINAGIGGIDKVWSFFTGHGTGIKKLGKVHFAQGGTVHRHLSVINDGDGPDWKELVQMPDGGLFMSQERNWTGFLPEGARVYSGAETKAIMGMAGLDHYATGGIVGAKHFADGGIVDDAIDWAKGTLDNIGSWIGEKIDALMKFLDHPVEEVKKVVEKAVGGMYNNAANFGDLAKGNWDKLTDKMGDWITKQLEPVLDKLLEANPGGAGVARWRPYILRAAKQLGVQLSSGQIQKMLTQINTESKGNPGAIGGTDGLSDGHATGLLQFKPGTFRHWAISGHGNIMSGYDQILAAINCLNNGGEGGWGSFGIPGRGWATGGEITSQMLGWVGDNPQHHEFVLNPYATSAEPLLDKAFEATAQAQPATQGVNNSGNSKLDQMIDLLGKVLVAIESQDTDVYLDSEKVSKKLGRIQAKRYSLTKG</sequence>
<evidence type="ECO:0000256" key="3">
    <source>
        <dbReference type="SAM" id="Phobius"/>
    </source>
</evidence>
<comment type="caution">
    <text evidence="5">The sequence shown here is derived from an EMBL/GenBank/DDBJ whole genome shotgun (WGS) entry which is preliminary data.</text>
</comment>